<dbReference type="InterPro" id="IPR056291">
    <property type="entry name" value="MORN_DRC7"/>
</dbReference>
<reference evidence="3" key="1">
    <citation type="submission" date="2020-11" db="EMBL/GenBank/DDBJ databases">
        <authorList>
            <person name="Tran Van P."/>
        </authorList>
    </citation>
    <scope>NUCLEOTIDE SEQUENCE</scope>
</reference>
<name>A0A7R9GWN2_TIMCR</name>
<proteinExistence type="predicted"/>
<accession>A0A7R9GWN2</accession>
<dbReference type="InterPro" id="IPR033551">
    <property type="entry name" value="DRC7/lobo"/>
</dbReference>
<dbReference type="GO" id="GO:0031514">
    <property type="term" value="C:motile cilium"/>
    <property type="evidence" value="ECO:0007669"/>
    <property type="project" value="TreeGrafter"/>
</dbReference>
<feature type="domain" description="CEP76/DRC7 peptidase-like" evidence="1">
    <location>
        <begin position="43"/>
        <end position="114"/>
    </location>
</feature>
<dbReference type="InterPro" id="IPR056290">
    <property type="entry name" value="CEPT76/DRC7_peptidase-like_dom"/>
</dbReference>
<feature type="domain" description="Dynein regulatory complex subunit 7 MORN" evidence="2">
    <location>
        <begin position="168"/>
        <end position="253"/>
    </location>
</feature>
<dbReference type="PANTHER" id="PTHR35249:SF2">
    <property type="entry name" value="DYNEIN REGULATORY COMPLEX SUBUNIT 7"/>
    <property type="match status" value="1"/>
</dbReference>
<dbReference type="Pfam" id="PF24656">
    <property type="entry name" value="CEPT76_peptidase"/>
    <property type="match status" value="1"/>
</dbReference>
<dbReference type="EMBL" id="OC318052">
    <property type="protein sequence ID" value="CAD7400334.1"/>
    <property type="molecule type" value="Genomic_DNA"/>
</dbReference>
<gene>
    <name evidence="3" type="ORF">TCEB3V08_LOCUS5459</name>
</gene>
<dbReference type="GO" id="GO:0030317">
    <property type="term" value="P:flagellated sperm motility"/>
    <property type="evidence" value="ECO:0007669"/>
    <property type="project" value="TreeGrafter"/>
</dbReference>
<dbReference type="PANTHER" id="PTHR35249">
    <property type="entry name" value="DYNEIN REGULATORY COMPLEX SUBUNIT 7"/>
    <property type="match status" value="1"/>
</dbReference>
<protein>
    <submittedName>
        <fullName evidence="3">Uncharacterized protein</fullName>
    </submittedName>
</protein>
<evidence type="ECO:0000313" key="3">
    <source>
        <dbReference type="EMBL" id="CAD7400334.1"/>
    </source>
</evidence>
<organism evidence="3">
    <name type="scientific">Timema cristinae</name>
    <name type="common">Walking stick</name>
    <dbReference type="NCBI Taxonomy" id="61476"/>
    <lineage>
        <taxon>Eukaryota</taxon>
        <taxon>Metazoa</taxon>
        <taxon>Ecdysozoa</taxon>
        <taxon>Arthropoda</taxon>
        <taxon>Hexapoda</taxon>
        <taxon>Insecta</taxon>
        <taxon>Pterygota</taxon>
        <taxon>Neoptera</taxon>
        <taxon>Polyneoptera</taxon>
        <taxon>Phasmatodea</taxon>
        <taxon>Timematodea</taxon>
        <taxon>Timematoidea</taxon>
        <taxon>Timematidae</taxon>
        <taxon>Timema</taxon>
    </lineage>
</organism>
<dbReference type="AlphaFoldDB" id="A0A7R9GWN2"/>
<sequence>MVCVTIFNKPISKSKDNGDQTGLWAMHDYERAEPDDLYGVRVHSWVAVLPGKRDITETLFIEPPSGVKFDQSNANYLGIESMWNHTNFWINLQVCSQGCKSLKFDLSDLKCWEYLLPGEPWTSRKTDPSFQVDENSPELTLQEKHLDMPTSWVSKLNIPLSVYEKRYPYGHKTVHYKKARLELFAPYLQHDGLITCITSFTDYATLDPVCVYENYNHREDLLYFSLQNLKNESTVEEFLPGREDALKGTTTQYLAKTPILYTNKKLAFTTPVARTLSISCFYSVDEGSKMQGILEGCEGEELWMSGKNASSRAMTSLARKVTTRTEVTTPL</sequence>
<evidence type="ECO:0000259" key="2">
    <source>
        <dbReference type="Pfam" id="PF24667"/>
    </source>
</evidence>
<evidence type="ECO:0000259" key="1">
    <source>
        <dbReference type="Pfam" id="PF24656"/>
    </source>
</evidence>
<dbReference type="Pfam" id="PF24667">
    <property type="entry name" value="MORN_DRC7"/>
    <property type="match status" value="1"/>
</dbReference>